<feature type="compositionally biased region" description="Low complexity" evidence="1">
    <location>
        <begin position="17"/>
        <end position="30"/>
    </location>
</feature>
<evidence type="ECO:0000256" key="1">
    <source>
        <dbReference type="SAM" id="MobiDB-lite"/>
    </source>
</evidence>
<dbReference type="AlphaFoldDB" id="A0A6L2KRL3"/>
<dbReference type="GO" id="GO:0016592">
    <property type="term" value="C:mediator complex"/>
    <property type="evidence" value="ECO:0007669"/>
    <property type="project" value="InterPro"/>
</dbReference>
<organism evidence="2">
    <name type="scientific">Tanacetum cinerariifolium</name>
    <name type="common">Dalmatian daisy</name>
    <name type="synonym">Chrysanthemum cinerariifolium</name>
    <dbReference type="NCBI Taxonomy" id="118510"/>
    <lineage>
        <taxon>Eukaryota</taxon>
        <taxon>Viridiplantae</taxon>
        <taxon>Streptophyta</taxon>
        <taxon>Embryophyta</taxon>
        <taxon>Tracheophyta</taxon>
        <taxon>Spermatophyta</taxon>
        <taxon>Magnoliopsida</taxon>
        <taxon>eudicotyledons</taxon>
        <taxon>Gunneridae</taxon>
        <taxon>Pentapetalae</taxon>
        <taxon>asterids</taxon>
        <taxon>campanulids</taxon>
        <taxon>Asterales</taxon>
        <taxon>Asteraceae</taxon>
        <taxon>Asteroideae</taxon>
        <taxon>Anthemideae</taxon>
        <taxon>Anthemidinae</taxon>
        <taxon>Tanacetum</taxon>
    </lineage>
</organism>
<dbReference type="EMBL" id="BKCJ010002727">
    <property type="protein sequence ID" value="GEU50524.1"/>
    <property type="molecule type" value="Genomic_DNA"/>
</dbReference>
<name>A0A6L2KRL3_TANCI</name>
<comment type="caution">
    <text evidence="2">The sequence shown here is derived from an EMBL/GenBank/DDBJ whole genome shotgun (WGS) entry which is preliminary data.</text>
</comment>
<dbReference type="InterPro" id="IPR038795">
    <property type="entry name" value="MED8_plant"/>
</dbReference>
<proteinExistence type="predicted"/>
<dbReference type="PANTHER" id="PTHR35552:SF1">
    <property type="entry name" value="MEDIATOR OF RNA POLYMERASE II TRANSCRIPTION SUBUNIT 8"/>
    <property type="match status" value="1"/>
</dbReference>
<gene>
    <name evidence="2" type="ORF">Tci_022502</name>
</gene>
<feature type="region of interest" description="Disordered" evidence="1">
    <location>
        <begin position="1"/>
        <end position="31"/>
    </location>
</feature>
<evidence type="ECO:0000313" key="2">
    <source>
        <dbReference type="EMBL" id="GEU50524.1"/>
    </source>
</evidence>
<accession>A0A6L2KRL3</accession>
<protein>
    <submittedName>
        <fullName evidence="2">Uncharacterized protein</fullName>
    </submittedName>
</protein>
<reference evidence="2" key="1">
    <citation type="journal article" date="2019" name="Sci. Rep.">
        <title>Draft genome of Tanacetum cinerariifolium, the natural source of mosquito coil.</title>
        <authorList>
            <person name="Yamashiro T."/>
            <person name="Shiraishi A."/>
            <person name="Satake H."/>
            <person name="Nakayama K."/>
        </authorList>
    </citation>
    <scope>NUCLEOTIDE SEQUENCE</scope>
</reference>
<sequence length="171" mass="19247">MNVAKPKMTSFAPRHSQPQQQQEQQDQQPPKVMKRLNLAVQQQLNLESVKTKAISLFKAIMQDIKKVSKAFVVHPKNVNDENAAIFLVMMSSKLLPEIEADDNSKREQLLYAMQNLSVPLQIKKLKARIDMIGAACESAEKVIADNRKTYFGTRQGPTNIMTLDNAQAAKI</sequence>
<dbReference type="PANTHER" id="PTHR35552">
    <property type="entry name" value="MEDIATOR OF RNA POLYMERASE II TRANSCRIPTION SUBUNIT 8"/>
    <property type="match status" value="1"/>
</dbReference>